<reference evidence="1" key="1">
    <citation type="submission" date="2023-07" db="EMBL/GenBank/DDBJ databases">
        <title>Black Yeasts Isolated from many extreme environments.</title>
        <authorList>
            <person name="Coleine C."/>
            <person name="Stajich J.E."/>
            <person name="Selbmann L."/>
        </authorList>
    </citation>
    <scope>NUCLEOTIDE SEQUENCE</scope>
    <source>
        <strain evidence="1">CCFEE 5485</strain>
    </source>
</reference>
<sequence length="315" mass="35469">MDKSPAHITAAKPARRATGLPTKKACIEARQRKRFYRAGSLFQQMLYIFREAGFEHRYHKVEKTKGGILHVYKGLSPDDKIPTRFPERMISDERDKHALLAYHACNDPVTYLYDLMVKVFRGTLGSIREAHIEVHEDLERVVEHMVPEDGEAQSVVDSSDEEGLIYQHQIVIPKLKNGERYVLDAAGAQYGQYRAVMPYESYDQSFVKENIATLKFGSLLAKLRAAIALATARDAANDVRLAFVEFMMGEAVARIVKEWEASAGSTICEMLDEPHTSYLASSTALLDFARSGLIRYVHDSELDGTFHFVPPEGIA</sequence>
<accession>A0AAE0WLK4</accession>
<keyword evidence="2" id="KW-1185">Reference proteome</keyword>
<evidence type="ECO:0000313" key="1">
    <source>
        <dbReference type="EMBL" id="KAK3673968.1"/>
    </source>
</evidence>
<dbReference type="Proteomes" id="UP001274830">
    <property type="component" value="Unassembled WGS sequence"/>
</dbReference>
<gene>
    <name evidence="1" type="ORF">LTR78_006170</name>
</gene>
<comment type="caution">
    <text evidence="1">The sequence shown here is derived from an EMBL/GenBank/DDBJ whole genome shotgun (WGS) entry which is preliminary data.</text>
</comment>
<organism evidence="1 2">
    <name type="scientific">Recurvomyces mirabilis</name>
    <dbReference type="NCBI Taxonomy" id="574656"/>
    <lineage>
        <taxon>Eukaryota</taxon>
        <taxon>Fungi</taxon>
        <taxon>Dikarya</taxon>
        <taxon>Ascomycota</taxon>
        <taxon>Pezizomycotina</taxon>
        <taxon>Dothideomycetes</taxon>
        <taxon>Dothideomycetidae</taxon>
        <taxon>Mycosphaerellales</taxon>
        <taxon>Teratosphaeriaceae</taxon>
        <taxon>Recurvomyces</taxon>
    </lineage>
</organism>
<evidence type="ECO:0000313" key="2">
    <source>
        <dbReference type="Proteomes" id="UP001274830"/>
    </source>
</evidence>
<proteinExistence type="predicted"/>
<dbReference type="AlphaFoldDB" id="A0AAE0WLK4"/>
<protein>
    <submittedName>
        <fullName evidence="1">Uncharacterized protein</fullName>
    </submittedName>
</protein>
<name>A0AAE0WLK4_9PEZI</name>
<dbReference type="EMBL" id="JAUTXT010000022">
    <property type="protein sequence ID" value="KAK3673968.1"/>
    <property type="molecule type" value="Genomic_DNA"/>
</dbReference>